<organism evidence="1 2">
    <name type="scientific">Sphingomonas floccifaciens</name>
    <dbReference type="NCBI Taxonomy" id="1844115"/>
    <lineage>
        <taxon>Bacteria</taxon>
        <taxon>Pseudomonadati</taxon>
        <taxon>Pseudomonadota</taxon>
        <taxon>Alphaproteobacteria</taxon>
        <taxon>Sphingomonadales</taxon>
        <taxon>Sphingomonadaceae</taxon>
        <taxon>Sphingomonas</taxon>
    </lineage>
</organism>
<evidence type="ECO:0000313" key="2">
    <source>
        <dbReference type="Proteomes" id="UP001597283"/>
    </source>
</evidence>
<proteinExistence type="predicted"/>
<accession>A0ABW4NHB0</accession>
<reference evidence="2" key="1">
    <citation type="journal article" date="2019" name="Int. J. Syst. Evol. Microbiol.">
        <title>The Global Catalogue of Microorganisms (GCM) 10K type strain sequencing project: providing services to taxonomists for standard genome sequencing and annotation.</title>
        <authorList>
            <consortium name="The Broad Institute Genomics Platform"/>
            <consortium name="The Broad Institute Genome Sequencing Center for Infectious Disease"/>
            <person name="Wu L."/>
            <person name="Ma J."/>
        </authorList>
    </citation>
    <scope>NUCLEOTIDE SEQUENCE [LARGE SCALE GENOMIC DNA]</scope>
    <source>
        <strain evidence="2">Q85</strain>
    </source>
</reference>
<sequence>MRPRIVACVRHDRPARGAAARAQRRATQGHAFLFERFYNFLNGLPSDPMGYLVFDELDRSATHILLGQVSSYFVNTRNGRSRSRRIIPEPFFVHSDLTTLIQTADIVAYVVSWGLRIRRMTAPARDELRPLVNLVHQLQFQRETEGAIGSTA</sequence>
<protein>
    <submittedName>
        <fullName evidence="1">DUF3800 domain-containing protein</fullName>
    </submittedName>
</protein>
<comment type="caution">
    <text evidence="1">The sequence shown here is derived from an EMBL/GenBank/DDBJ whole genome shotgun (WGS) entry which is preliminary data.</text>
</comment>
<dbReference type="EMBL" id="JBHUFC010000015">
    <property type="protein sequence ID" value="MFD1789221.1"/>
    <property type="molecule type" value="Genomic_DNA"/>
</dbReference>
<dbReference type="Pfam" id="PF12686">
    <property type="entry name" value="DUF3800"/>
    <property type="match status" value="1"/>
</dbReference>
<name>A0ABW4NHB0_9SPHN</name>
<evidence type="ECO:0000313" key="1">
    <source>
        <dbReference type="EMBL" id="MFD1789221.1"/>
    </source>
</evidence>
<gene>
    <name evidence="1" type="ORF">ACFSC3_16815</name>
</gene>
<dbReference type="RefSeq" id="WP_197462273.1">
    <property type="nucleotide sequence ID" value="NZ_JBHUFC010000015.1"/>
</dbReference>
<keyword evidence="2" id="KW-1185">Reference proteome</keyword>
<dbReference type="InterPro" id="IPR024524">
    <property type="entry name" value="DUF3800"/>
</dbReference>
<dbReference type="Proteomes" id="UP001597283">
    <property type="component" value="Unassembled WGS sequence"/>
</dbReference>